<comment type="caution">
    <text evidence="3">The sequence shown here is derived from an EMBL/GenBank/DDBJ whole genome shotgun (WGS) entry which is preliminary data.</text>
</comment>
<evidence type="ECO:0000259" key="2">
    <source>
        <dbReference type="PROSITE" id="PS50994"/>
    </source>
</evidence>
<dbReference type="PROSITE" id="PS50994">
    <property type="entry name" value="INTEGRASE"/>
    <property type="match status" value="1"/>
</dbReference>
<evidence type="ECO:0000313" key="3">
    <source>
        <dbReference type="EMBL" id="GJS95678.1"/>
    </source>
</evidence>
<dbReference type="Pfam" id="PF25597">
    <property type="entry name" value="SH3_retrovirus"/>
    <property type="match status" value="1"/>
</dbReference>
<reference evidence="3" key="2">
    <citation type="submission" date="2022-01" db="EMBL/GenBank/DDBJ databases">
        <authorList>
            <person name="Yamashiro T."/>
            <person name="Shiraishi A."/>
            <person name="Satake H."/>
            <person name="Nakayama K."/>
        </authorList>
    </citation>
    <scope>NUCLEOTIDE SEQUENCE</scope>
</reference>
<gene>
    <name evidence="3" type="ORF">Tco_0802646</name>
</gene>
<evidence type="ECO:0000313" key="4">
    <source>
        <dbReference type="Proteomes" id="UP001151760"/>
    </source>
</evidence>
<dbReference type="Gene3D" id="3.30.420.10">
    <property type="entry name" value="Ribonuclease H-like superfamily/Ribonuclease H"/>
    <property type="match status" value="1"/>
</dbReference>
<dbReference type="InterPro" id="IPR036397">
    <property type="entry name" value="RNaseH_sf"/>
</dbReference>
<feature type="region of interest" description="Disordered" evidence="1">
    <location>
        <begin position="520"/>
        <end position="542"/>
    </location>
</feature>
<reference evidence="3" key="1">
    <citation type="journal article" date="2022" name="Int. J. Mol. Sci.">
        <title>Draft Genome of Tanacetum Coccineum: Genomic Comparison of Closely Related Tanacetum-Family Plants.</title>
        <authorList>
            <person name="Yamashiro T."/>
            <person name="Shiraishi A."/>
            <person name="Nakayama K."/>
            <person name="Satake H."/>
        </authorList>
    </citation>
    <scope>NUCLEOTIDE SEQUENCE</scope>
</reference>
<dbReference type="Pfam" id="PF00665">
    <property type="entry name" value="rve"/>
    <property type="match status" value="1"/>
</dbReference>
<organism evidence="3 4">
    <name type="scientific">Tanacetum coccineum</name>
    <dbReference type="NCBI Taxonomy" id="301880"/>
    <lineage>
        <taxon>Eukaryota</taxon>
        <taxon>Viridiplantae</taxon>
        <taxon>Streptophyta</taxon>
        <taxon>Embryophyta</taxon>
        <taxon>Tracheophyta</taxon>
        <taxon>Spermatophyta</taxon>
        <taxon>Magnoliopsida</taxon>
        <taxon>eudicotyledons</taxon>
        <taxon>Gunneridae</taxon>
        <taxon>Pentapetalae</taxon>
        <taxon>asterids</taxon>
        <taxon>campanulids</taxon>
        <taxon>Asterales</taxon>
        <taxon>Asteraceae</taxon>
        <taxon>Asteroideae</taxon>
        <taxon>Anthemideae</taxon>
        <taxon>Anthemidinae</taxon>
        <taxon>Tanacetum</taxon>
    </lineage>
</organism>
<dbReference type="PANTHER" id="PTHR42648">
    <property type="entry name" value="TRANSPOSASE, PUTATIVE-RELATED"/>
    <property type="match status" value="1"/>
</dbReference>
<dbReference type="InterPro" id="IPR001584">
    <property type="entry name" value="Integrase_cat-core"/>
</dbReference>
<dbReference type="SUPFAM" id="SSF53098">
    <property type="entry name" value="Ribonuclease H-like"/>
    <property type="match status" value="1"/>
</dbReference>
<dbReference type="Proteomes" id="UP001151760">
    <property type="component" value="Unassembled WGS sequence"/>
</dbReference>
<name>A0ABQ5A3M4_9ASTR</name>
<protein>
    <submittedName>
        <fullName evidence="3">Retrovirus-related pol polyprotein from transposon TNT 1-94</fullName>
    </submittedName>
</protein>
<dbReference type="EMBL" id="BQNB010011828">
    <property type="protein sequence ID" value="GJS95678.1"/>
    <property type="molecule type" value="Genomic_DNA"/>
</dbReference>
<proteinExistence type="predicted"/>
<dbReference type="InterPro" id="IPR039537">
    <property type="entry name" value="Retrotran_Ty1/copia-like"/>
</dbReference>
<dbReference type="InterPro" id="IPR057670">
    <property type="entry name" value="SH3_retrovirus"/>
</dbReference>
<feature type="compositionally biased region" description="Polar residues" evidence="1">
    <location>
        <begin position="520"/>
        <end position="529"/>
    </location>
</feature>
<keyword evidence="4" id="KW-1185">Reference proteome</keyword>
<accession>A0ABQ5A3M4</accession>
<sequence>MANMDFCDKHNMVAFLIKSQQEVRNSIRQCYVRIQSMMKKIDMSQLWEKTIVLLKLLLGDILIADADGISSLPNTEIFEQLTLMGKISTETKNVYGKALTKLVKNVKYLEDKLKSTSVRRKARMVISDDEEDLVLEDPSKQGRMTETEYKDVDISQGEEQRQESSEVQLDVLSAAKILTDASRERVKTYKSYTRRRRSIVSLRDSTAGGCPNCSLVFGLWLLKAYDWKSLSTHQLRLPKLKHQKDHLYSACALGKSKKHSHKPKAEDFIQEKLYLLLMDLCGPIRVQSINRRKYILVIVDDFSQFTWVKFLRANDEVPKFVIKFLKMIQVRLNATVRNIKTDNGTEFVNQTLRDYYEEASLFLWAEAIVTACYTQNRSLIIKRHNKTPYELIHDRKPDLSYLHLFGALCYPTNYGEDLSKLKPKDDIGIFVGYALVKKAFRIYNKRTRMIIETIHFRIHAKLLTPYVPPTKNDWEILFQPMFDKYLNPPPCVDPQVPAVITQEPVVSTGTPSLTIIDQDAPSTSTLQTPPKTPSPVVPLEPSSEESSTQVVIPNHVHSINQPPKHNNKWTKDHPIDNVIAMQEELNEIERLEVWELVHRPDCVMVITVKWIYKVKLDELGDVLKNKARLVARGLQISQSPRGIFLNKSKYALESIKKYGMETCEPADTPMVEKSKLDEDLQGKAVDPTRYRGMIGTLMYLTTSRPDLVFTVCMCARYQTKPAKKHLHA</sequence>
<dbReference type="InterPro" id="IPR012337">
    <property type="entry name" value="RNaseH-like_sf"/>
</dbReference>
<feature type="domain" description="Integrase catalytic" evidence="2">
    <location>
        <begin position="259"/>
        <end position="361"/>
    </location>
</feature>
<dbReference type="PANTHER" id="PTHR42648:SF18">
    <property type="entry name" value="RETROTRANSPOSON, UNCLASSIFIED-LIKE PROTEIN"/>
    <property type="match status" value="1"/>
</dbReference>
<evidence type="ECO:0000256" key="1">
    <source>
        <dbReference type="SAM" id="MobiDB-lite"/>
    </source>
</evidence>